<dbReference type="Pfam" id="PF13489">
    <property type="entry name" value="Methyltransf_23"/>
    <property type="match status" value="1"/>
</dbReference>
<evidence type="ECO:0008006" key="3">
    <source>
        <dbReference type="Google" id="ProtNLM"/>
    </source>
</evidence>
<dbReference type="EMBL" id="CALLCH030000010">
    <property type="protein sequence ID" value="CAI4214099.1"/>
    <property type="molecule type" value="Genomic_DNA"/>
</dbReference>
<organism evidence="1 2">
    <name type="scientific">Parascedosporium putredinis</name>
    <dbReference type="NCBI Taxonomy" id="1442378"/>
    <lineage>
        <taxon>Eukaryota</taxon>
        <taxon>Fungi</taxon>
        <taxon>Dikarya</taxon>
        <taxon>Ascomycota</taxon>
        <taxon>Pezizomycotina</taxon>
        <taxon>Sordariomycetes</taxon>
        <taxon>Hypocreomycetidae</taxon>
        <taxon>Microascales</taxon>
        <taxon>Microascaceae</taxon>
        <taxon>Parascedosporium</taxon>
    </lineage>
</organism>
<dbReference type="Gene3D" id="3.40.50.150">
    <property type="entry name" value="Vaccinia Virus protein VP39"/>
    <property type="match status" value="1"/>
</dbReference>
<dbReference type="InterPro" id="IPR029063">
    <property type="entry name" value="SAM-dependent_MTases_sf"/>
</dbReference>
<dbReference type="Proteomes" id="UP000838763">
    <property type="component" value="Unassembled WGS sequence"/>
</dbReference>
<reference evidence="1" key="1">
    <citation type="submission" date="2022-11" db="EMBL/GenBank/DDBJ databases">
        <authorList>
            <person name="Scott C."/>
            <person name="Bruce N."/>
        </authorList>
    </citation>
    <scope>NUCLEOTIDE SEQUENCE</scope>
</reference>
<dbReference type="AlphaFoldDB" id="A0A9P1MAW7"/>
<keyword evidence="2" id="KW-1185">Reference proteome</keyword>
<evidence type="ECO:0000313" key="2">
    <source>
        <dbReference type="Proteomes" id="UP000838763"/>
    </source>
</evidence>
<proteinExistence type="predicted"/>
<name>A0A9P1MAW7_9PEZI</name>
<protein>
    <recommendedName>
        <fullName evidence="3">Methyltransferase domain-containing protein</fullName>
    </recommendedName>
</protein>
<dbReference type="CDD" id="cd02440">
    <property type="entry name" value="AdoMet_MTases"/>
    <property type="match status" value="1"/>
</dbReference>
<dbReference type="SUPFAM" id="SSF53335">
    <property type="entry name" value="S-adenosyl-L-methionine-dependent methyltransferases"/>
    <property type="match status" value="1"/>
</dbReference>
<dbReference type="OrthoDB" id="2013972at2759"/>
<accession>A0A9P1MAW7</accession>
<evidence type="ECO:0000313" key="1">
    <source>
        <dbReference type="EMBL" id="CAI4214099.1"/>
    </source>
</evidence>
<gene>
    <name evidence="1" type="ORF">PPNO1_LOCUS3831</name>
</gene>
<comment type="caution">
    <text evidence="1">The sequence shown here is derived from an EMBL/GenBank/DDBJ whole genome shotgun (WGS) entry which is preliminary data.</text>
</comment>
<sequence>MPKHLPIEVDPDIIAAASDYDGSSAASSFTSSASLRSSILRYRVENGRTYHAYKDGSYLGPNDDPEKERLELQHTLCVLTFDELYLCPAGKPDPAPYVPANVEFGIDDLEDPWTYSDRFSLIYARFLTASVADWPRLFKQCYDNLEPGGWLEVVDILPITSDDGTLAADTPLARWAALILEGTRRWPKDSKLKELGQWCFENIDTGLEAISNAIFTRFLGWTKEDLDAFLAEVREDMKNHDIHSYWPM</sequence>